<reference evidence="1 2" key="1">
    <citation type="submission" date="2018-04" db="EMBL/GenBank/DDBJ databases">
        <title>The genome sequence of Caulobacter sp. 736.</title>
        <authorList>
            <person name="Gao J."/>
            <person name="Sun J."/>
        </authorList>
    </citation>
    <scope>NUCLEOTIDE SEQUENCE [LARGE SCALE GENOMIC DNA]</scope>
    <source>
        <strain evidence="1 2">736</strain>
    </source>
</reference>
<evidence type="ECO:0000313" key="2">
    <source>
        <dbReference type="Proteomes" id="UP000244913"/>
    </source>
</evidence>
<gene>
    <name evidence="1" type="ORF">DDF65_06130</name>
</gene>
<dbReference type="EMBL" id="QDKP01000017">
    <property type="protein sequence ID" value="PVM85998.1"/>
    <property type="molecule type" value="Genomic_DNA"/>
</dbReference>
<evidence type="ECO:0008006" key="3">
    <source>
        <dbReference type="Google" id="ProtNLM"/>
    </source>
</evidence>
<dbReference type="InterPro" id="IPR032710">
    <property type="entry name" value="NTF2-like_dom_sf"/>
</dbReference>
<dbReference type="Proteomes" id="UP000244913">
    <property type="component" value="Unassembled WGS sequence"/>
</dbReference>
<dbReference type="Gene3D" id="3.10.450.50">
    <property type="match status" value="1"/>
</dbReference>
<comment type="caution">
    <text evidence="1">The sequence shown here is derived from an EMBL/GenBank/DDBJ whole genome shotgun (WGS) entry which is preliminary data.</text>
</comment>
<accession>A0A2T9JQN4</accession>
<organism evidence="1 2">
    <name type="scientific">Caulobacter radicis</name>
    <dbReference type="NCBI Taxonomy" id="2172650"/>
    <lineage>
        <taxon>Bacteria</taxon>
        <taxon>Pseudomonadati</taxon>
        <taxon>Pseudomonadota</taxon>
        <taxon>Alphaproteobacteria</taxon>
        <taxon>Caulobacterales</taxon>
        <taxon>Caulobacteraceae</taxon>
        <taxon>Caulobacter</taxon>
    </lineage>
</organism>
<dbReference type="RefSeq" id="WP_116565541.1">
    <property type="nucleotide sequence ID" value="NZ_QDKP01000017.1"/>
</dbReference>
<evidence type="ECO:0000313" key="1">
    <source>
        <dbReference type="EMBL" id="PVM85998.1"/>
    </source>
</evidence>
<keyword evidence="2" id="KW-1185">Reference proteome</keyword>
<protein>
    <recommendedName>
        <fullName evidence="3">SnoaL-like domain-containing protein</fullName>
    </recommendedName>
</protein>
<proteinExistence type="predicted"/>
<dbReference type="SUPFAM" id="SSF54427">
    <property type="entry name" value="NTF2-like"/>
    <property type="match status" value="1"/>
</dbReference>
<name>A0A2T9JQN4_9CAUL</name>
<dbReference type="AlphaFoldDB" id="A0A2T9JQN4"/>
<sequence length="154" mass="17281">MTKQIYDPAIIDFVLRVIRLGSAYDMEGMEALYTADQSLLFLDDEGRVVRSSRADMLAEFRGRRDDGEASLSTEHRFLHVEQQGDHATVLLYRRMSPTTRPALYELRLRKEAGNWMVAGETVLPWPDLAHAGDFLPPRALARAPQAAGAGDPRP</sequence>